<reference evidence="2" key="1">
    <citation type="journal article" date="2019" name="Int. J. Syst. Evol. Microbiol.">
        <title>The Global Catalogue of Microorganisms (GCM) 10K type strain sequencing project: providing services to taxonomists for standard genome sequencing and annotation.</title>
        <authorList>
            <consortium name="The Broad Institute Genomics Platform"/>
            <consortium name="The Broad Institute Genome Sequencing Center for Infectious Disease"/>
            <person name="Wu L."/>
            <person name="Ma J."/>
        </authorList>
    </citation>
    <scope>NUCLEOTIDE SEQUENCE [LARGE SCALE GENOMIC DNA]</scope>
    <source>
        <strain evidence="2">CGMCC 4.7645</strain>
    </source>
</reference>
<sequence length="79" mass="8786">MAFNAMWKPGPEAAAGMHMNGSSSQPALVIYLDPDSLAIMPPRDQDEWPAFIRLMHELRDGATDVADHLRRAIEAPEEK</sequence>
<evidence type="ECO:0008006" key="3">
    <source>
        <dbReference type="Google" id="ProtNLM"/>
    </source>
</evidence>
<name>A0ABW5FSK1_9PSEU</name>
<dbReference type="Proteomes" id="UP001597417">
    <property type="component" value="Unassembled WGS sequence"/>
</dbReference>
<proteinExistence type="predicted"/>
<dbReference type="RefSeq" id="WP_378265750.1">
    <property type="nucleotide sequence ID" value="NZ_JBHUKR010000007.1"/>
</dbReference>
<gene>
    <name evidence="1" type="ORF">ACFSXZ_15665</name>
</gene>
<dbReference type="EMBL" id="JBHUKR010000007">
    <property type="protein sequence ID" value="MFD2417763.1"/>
    <property type="molecule type" value="Genomic_DNA"/>
</dbReference>
<evidence type="ECO:0000313" key="1">
    <source>
        <dbReference type="EMBL" id="MFD2417763.1"/>
    </source>
</evidence>
<keyword evidence="2" id="KW-1185">Reference proteome</keyword>
<protein>
    <recommendedName>
        <fullName evidence="3">DUF5753 domain-containing protein</fullName>
    </recommendedName>
</protein>
<evidence type="ECO:0000313" key="2">
    <source>
        <dbReference type="Proteomes" id="UP001597417"/>
    </source>
</evidence>
<accession>A0ABW5FSK1</accession>
<comment type="caution">
    <text evidence="1">The sequence shown here is derived from an EMBL/GenBank/DDBJ whole genome shotgun (WGS) entry which is preliminary data.</text>
</comment>
<organism evidence="1 2">
    <name type="scientific">Amycolatopsis pigmentata</name>
    <dbReference type="NCBI Taxonomy" id="450801"/>
    <lineage>
        <taxon>Bacteria</taxon>
        <taxon>Bacillati</taxon>
        <taxon>Actinomycetota</taxon>
        <taxon>Actinomycetes</taxon>
        <taxon>Pseudonocardiales</taxon>
        <taxon>Pseudonocardiaceae</taxon>
        <taxon>Amycolatopsis</taxon>
    </lineage>
</organism>